<name>A0ABD4SZX3_9CYAN</name>
<reference evidence="1 2" key="1">
    <citation type="journal article" date="2015" name="Genome Announc.">
        <title>Draft Genome Sequence of Filamentous Marine Cyanobacterium Lyngbya confervoides Strain BDU141951.</title>
        <authorList>
            <person name="Chandrababunaidu M.M."/>
            <person name="Sen D."/>
            <person name="Tripathy S."/>
        </authorList>
    </citation>
    <scope>NUCLEOTIDE SEQUENCE [LARGE SCALE GENOMIC DNA]</scope>
    <source>
        <strain evidence="1 2">BDU141951</strain>
    </source>
</reference>
<organism evidence="1 2">
    <name type="scientific">Lyngbya confervoides BDU141951</name>
    <dbReference type="NCBI Taxonomy" id="1574623"/>
    <lineage>
        <taxon>Bacteria</taxon>
        <taxon>Bacillati</taxon>
        <taxon>Cyanobacteriota</taxon>
        <taxon>Cyanophyceae</taxon>
        <taxon>Oscillatoriophycideae</taxon>
        <taxon>Oscillatoriales</taxon>
        <taxon>Microcoleaceae</taxon>
        <taxon>Lyngbya</taxon>
    </lineage>
</organism>
<dbReference type="EMBL" id="JTHE03000022">
    <property type="protein sequence ID" value="MCM1981818.1"/>
    <property type="molecule type" value="Genomic_DNA"/>
</dbReference>
<comment type="caution">
    <text evidence="1">The sequence shown here is derived from an EMBL/GenBank/DDBJ whole genome shotgun (WGS) entry which is preliminary data.</text>
</comment>
<dbReference type="InterPro" id="IPR007574">
    <property type="entry name" value="NblA"/>
</dbReference>
<gene>
    <name evidence="1" type="ORF">QQ91_0003105</name>
</gene>
<sequence>MLPKFPEFSLTLEQQFDLRKFQAMLKDISRNEIEELFIMILRQKMAQENITRSLIKECLLRDFPEVSSSTA</sequence>
<dbReference type="InterPro" id="IPR036904">
    <property type="entry name" value="NblA_sf"/>
</dbReference>
<dbReference type="AlphaFoldDB" id="A0ABD4SZX3"/>
<keyword evidence="2" id="KW-1185">Reference proteome</keyword>
<evidence type="ECO:0000313" key="1">
    <source>
        <dbReference type="EMBL" id="MCM1981818.1"/>
    </source>
</evidence>
<dbReference type="Pfam" id="PF04485">
    <property type="entry name" value="NblA"/>
    <property type="match status" value="1"/>
</dbReference>
<dbReference type="SUPFAM" id="SSF109859">
    <property type="entry name" value="NblA-like"/>
    <property type="match status" value="1"/>
</dbReference>
<accession>A0ABD4SZX3</accession>
<protein>
    <submittedName>
        <fullName evidence="1">Phycobilisome degradation protein nblA</fullName>
    </submittedName>
</protein>
<dbReference type="NCBIfam" id="NF045916">
    <property type="entry name" value="PhycobilmeDegNblA"/>
    <property type="match status" value="1"/>
</dbReference>
<dbReference type="Gene3D" id="1.10.287.670">
    <property type="entry name" value="Phycobilisome degradation protein NblA"/>
    <property type="match status" value="1"/>
</dbReference>
<evidence type="ECO:0000313" key="2">
    <source>
        <dbReference type="Proteomes" id="UP000031561"/>
    </source>
</evidence>
<dbReference type="RefSeq" id="WP_166279871.1">
    <property type="nucleotide sequence ID" value="NZ_JTHE03000022.1"/>
</dbReference>
<proteinExistence type="predicted"/>
<dbReference type="Proteomes" id="UP000031561">
    <property type="component" value="Unassembled WGS sequence"/>
</dbReference>